<name>A0AAV4CNA7_9GAST</name>
<feature type="compositionally biased region" description="Basic and acidic residues" evidence="1">
    <location>
        <begin position="20"/>
        <end position="31"/>
    </location>
</feature>
<accession>A0AAV4CNA7</accession>
<comment type="caution">
    <text evidence="2">The sequence shown here is derived from an EMBL/GenBank/DDBJ whole genome shotgun (WGS) entry which is preliminary data.</text>
</comment>
<gene>
    <name evidence="2" type="ORF">PoB_005950400</name>
</gene>
<dbReference type="Proteomes" id="UP000735302">
    <property type="component" value="Unassembled WGS sequence"/>
</dbReference>
<keyword evidence="3" id="KW-1185">Reference proteome</keyword>
<proteinExistence type="predicted"/>
<dbReference type="EMBL" id="BLXT01006709">
    <property type="protein sequence ID" value="GFO32999.1"/>
    <property type="molecule type" value="Genomic_DNA"/>
</dbReference>
<protein>
    <submittedName>
        <fullName evidence="2">Uncharacterized protein</fullName>
    </submittedName>
</protein>
<evidence type="ECO:0000313" key="3">
    <source>
        <dbReference type="Proteomes" id="UP000735302"/>
    </source>
</evidence>
<feature type="region of interest" description="Disordered" evidence="1">
    <location>
        <begin position="1"/>
        <end position="31"/>
    </location>
</feature>
<organism evidence="2 3">
    <name type="scientific">Plakobranchus ocellatus</name>
    <dbReference type="NCBI Taxonomy" id="259542"/>
    <lineage>
        <taxon>Eukaryota</taxon>
        <taxon>Metazoa</taxon>
        <taxon>Spiralia</taxon>
        <taxon>Lophotrochozoa</taxon>
        <taxon>Mollusca</taxon>
        <taxon>Gastropoda</taxon>
        <taxon>Heterobranchia</taxon>
        <taxon>Euthyneura</taxon>
        <taxon>Panpulmonata</taxon>
        <taxon>Sacoglossa</taxon>
        <taxon>Placobranchoidea</taxon>
        <taxon>Plakobranchidae</taxon>
        <taxon>Plakobranchus</taxon>
    </lineage>
</organism>
<evidence type="ECO:0000313" key="2">
    <source>
        <dbReference type="EMBL" id="GFO32999.1"/>
    </source>
</evidence>
<reference evidence="2 3" key="1">
    <citation type="journal article" date="2021" name="Elife">
        <title>Chloroplast acquisition without the gene transfer in kleptoplastic sea slugs, Plakobranchus ocellatus.</title>
        <authorList>
            <person name="Maeda T."/>
            <person name="Takahashi S."/>
            <person name="Yoshida T."/>
            <person name="Shimamura S."/>
            <person name="Takaki Y."/>
            <person name="Nagai Y."/>
            <person name="Toyoda A."/>
            <person name="Suzuki Y."/>
            <person name="Arimoto A."/>
            <person name="Ishii H."/>
            <person name="Satoh N."/>
            <person name="Nishiyama T."/>
            <person name="Hasebe M."/>
            <person name="Maruyama T."/>
            <person name="Minagawa J."/>
            <person name="Obokata J."/>
            <person name="Shigenobu S."/>
        </authorList>
    </citation>
    <scope>NUCLEOTIDE SEQUENCE [LARGE SCALE GENOMIC DNA]</scope>
</reference>
<sequence>MAAPFPLSDRASDVRPGCKTKKDSSDAPTSCRHDVRSYQRKRVFQNTYCWTRELLPPVCAYAKERLNEARSVLIASVPLLSFEEEKCGCVTSMYR</sequence>
<evidence type="ECO:0000256" key="1">
    <source>
        <dbReference type="SAM" id="MobiDB-lite"/>
    </source>
</evidence>
<dbReference type="AlphaFoldDB" id="A0AAV4CNA7"/>